<organism evidence="2 3">
    <name type="scientific">Muiribacterium halophilum</name>
    <dbReference type="NCBI Taxonomy" id="2053465"/>
    <lineage>
        <taxon>Bacteria</taxon>
        <taxon>Candidatus Muiribacteriota</taxon>
        <taxon>Candidatus Muiribacteriia</taxon>
        <taxon>Candidatus Muiribacteriales</taxon>
        <taxon>Candidatus Muiribacteriaceae</taxon>
        <taxon>Candidatus Muiribacterium</taxon>
    </lineage>
</organism>
<proteinExistence type="predicted"/>
<protein>
    <submittedName>
        <fullName evidence="2">Uncharacterized protein</fullName>
    </submittedName>
</protein>
<sequence length="84" mass="9575">MDISGIDRNSNLNITNKKKKQEKIEKKKKEVKDLNIQSSKVDINSFDEAKDVVVKIKENISKMGTGLIDSSRINGDKIWDLLKD</sequence>
<accession>A0A2N5ZKH2</accession>
<feature type="region of interest" description="Disordered" evidence="1">
    <location>
        <begin position="1"/>
        <end position="29"/>
    </location>
</feature>
<gene>
    <name evidence="2" type="ORF">C0601_02445</name>
</gene>
<comment type="caution">
    <text evidence="2">The sequence shown here is derived from an EMBL/GenBank/DDBJ whole genome shotgun (WGS) entry which is preliminary data.</text>
</comment>
<reference evidence="2 3" key="1">
    <citation type="submission" date="2017-11" db="EMBL/GenBank/DDBJ databases">
        <title>Genome-resolved metagenomics identifies genetic mobility, metabolic interactions, and unexpected diversity in perchlorate-reducing communities.</title>
        <authorList>
            <person name="Barnum T.P."/>
            <person name="Figueroa I.A."/>
            <person name="Carlstrom C.I."/>
            <person name="Lucas L.N."/>
            <person name="Engelbrektson A.L."/>
            <person name="Coates J.D."/>
        </authorList>
    </citation>
    <scope>NUCLEOTIDE SEQUENCE [LARGE SCALE GENOMIC DNA]</scope>
    <source>
        <strain evidence="2">BM706</strain>
    </source>
</reference>
<dbReference type="AlphaFoldDB" id="A0A2N5ZKH2"/>
<evidence type="ECO:0000313" key="3">
    <source>
        <dbReference type="Proteomes" id="UP000234857"/>
    </source>
</evidence>
<name>A0A2N5ZKH2_MUIH1</name>
<dbReference type="Proteomes" id="UP000234857">
    <property type="component" value="Unassembled WGS sequence"/>
</dbReference>
<dbReference type="EMBL" id="PKTG01000038">
    <property type="protein sequence ID" value="PLX19198.1"/>
    <property type="molecule type" value="Genomic_DNA"/>
</dbReference>
<evidence type="ECO:0000256" key="1">
    <source>
        <dbReference type="SAM" id="MobiDB-lite"/>
    </source>
</evidence>
<evidence type="ECO:0000313" key="2">
    <source>
        <dbReference type="EMBL" id="PLX19198.1"/>
    </source>
</evidence>